<gene>
    <name evidence="7" type="ORF">WQ53_10560</name>
</gene>
<name>A0A0E3UNP2_9GAMM</name>
<dbReference type="InterPro" id="IPR039439">
    <property type="entry name" value="SH3b1_dom"/>
</dbReference>
<dbReference type="EMBL" id="CP011144">
    <property type="protein sequence ID" value="AKC87120.1"/>
    <property type="molecule type" value="Genomic_DNA"/>
</dbReference>
<accession>A0A0E3UNP2</accession>
<sequence>MSAANKVSIARPYPLRHGCARPWLSAPLLAALLAAALPALAAPPAADAPTAVVEVRHADLTPGHWLAQLADPDRVILDRAGIAAQNARMRSEDKSIVDIAALPEPLPRALVREKIEALSAPPTRTLYDVHGKPLPPRELAALQRALALDAIPATRPLRYGLVVHRADLRAFPTRLRAFSSAGETDIDRFQESALFPGDAVAVLHESRDRQWLFVASERYAAWIEARHVATGDRGTVLGYAQRAPYLVMTGATVRTNYTPEEPRVSALQLDMGVRLPLRTDLPPDRPVNGQHPYASHVVELPVRNADGSLALAPALIARSADVAHDYLPLTPAHLVRQSFKFLGERYGWGHSYDARDCSGFVSEIYRSFGILVPRNTRDQAVSPALDRIGFAPEDGRDKRMAAVRQLQVGDLIYIPGHVMMAIGHQRGLAFVIHDTNGGSWRGADGARVRAGLNGVAVTPLEPMLFGETETYVDRMTSIQRIRPVSSPNPATP</sequence>
<dbReference type="AlphaFoldDB" id="A0A0E3UNP2"/>
<protein>
    <submittedName>
        <fullName evidence="7">NlpC-P60 family protein</fullName>
    </submittedName>
</protein>
<dbReference type="InterPro" id="IPR038765">
    <property type="entry name" value="Papain-like_cys_pep_sf"/>
</dbReference>
<dbReference type="Pfam" id="PF12913">
    <property type="entry name" value="SH3_6"/>
    <property type="match status" value="1"/>
</dbReference>
<dbReference type="PROSITE" id="PS51935">
    <property type="entry name" value="NLPC_P60"/>
    <property type="match status" value="1"/>
</dbReference>
<dbReference type="Gene3D" id="3.90.1720.10">
    <property type="entry name" value="endopeptidase domain like (from Nostoc punctiforme)"/>
    <property type="match status" value="1"/>
</dbReference>
<evidence type="ECO:0000256" key="3">
    <source>
        <dbReference type="ARBA" id="ARBA00022801"/>
    </source>
</evidence>
<dbReference type="RefSeq" id="WP_052632121.1">
    <property type="nucleotide sequence ID" value="NZ_CP011144.1"/>
</dbReference>
<keyword evidence="5" id="KW-0732">Signal</keyword>
<feature type="chain" id="PRO_5002413216" evidence="5">
    <location>
        <begin position="42"/>
        <end position="492"/>
    </location>
</feature>
<evidence type="ECO:0000313" key="8">
    <source>
        <dbReference type="Proteomes" id="UP000033067"/>
    </source>
</evidence>
<keyword evidence="2" id="KW-0645">Protease</keyword>
<dbReference type="Proteomes" id="UP000033067">
    <property type="component" value="Chromosome"/>
</dbReference>
<feature type="signal peptide" evidence="5">
    <location>
        <begin position="1"/>
        <end position="41"/>
    </location>
</feature>
<evidence type="ECO:0000256" key="1">
    <source>
        <dbReference type="ARBA" id="ARBA00007074"/>
    </source>
</evidence>
<keyword evidence="3" id="KW-0378">Hydrolase</keyword>
<reference evidence="7 8" key="1">
    <citation type="journal article" date="2015" name="Genome Announc.">
        <title>Complete Genome Sequence of Pseudoxanthomonas suwonensis Strain J1, a Cellulose-Degrading Bacterium Isolated from Leaf- and Wood-Enriched Soil.</title>
        <authorList>
            <person name="Hou L."/>
            <person name="Jiang J."/>
            <person name="Xu Z."/>
            <person name="Zhou Y."/>
            <person name="Leung F.C."/>
        </authorList>
    </citation>
    <scope>NUCLEOTIDE SEQUENCE [LARGE SCALE GENOMIC DNA]</scope>
    <source>
        <strain evidence="7 8">J1</strain>
    </source>
</reference>
<dbReference type="InterPro" id="IPR000064">
    <property type="entry name" value="NLP_P60_dom"/>
</dbReference>
<dbReference type="PATRIC" id="fig|314722.6.peg.2278"/>
<organism evidence="7 8">
    <name type="scientific">Pseudoxanthomonas suwonensis</name>
    <dbReference type="NCBI Taxonomy" id="314722"/>
    <lineage>
        <taxon>Bacteria</taxon>
        <taxon>Pseudomonadati</taxon>
        <taxon>Pseudomonadota</taxon>
        <taxon>Gammaproteobacteria</taxon>
        <taxon>Lysobacterales</taxon>
        <taxon>Lysobacteraceae</taxon>
        <taxon>Pseudoxanthomonas</taxon>
    </lineage>
</organism>
<evidence type="ECO:0000256" key="2">
    <source>
        <dbReference type="ARBA" id="ARBA00022670"/>
    </source>
</evidence>
<evidence type="ECO:0000313" key="7">
    <source>
        <dbReference type="EMBL" id="AKC87120.1"/>
    </source>
</evidence>
<dbReference type="PIRSF" id="PIRSF019015">
    <property type="entry name" value="P60_peptidase_YkfC"/>
    <property type="match status" value="1"/>
</dbReference>
<dbReference type="GO" id="GO:0008234">
    <property type="term" value="F:cysteine-type peptidase activity"/>
    <property type="evidence" value="ECO:0007669"/>
    <property type="project" value="UniProtKB-KW"/>
</dbReference>
<keyword evidence="8" id="KW-1185">Reference proteome</keyword>
<comment type="similarity">
    <text evidence="1">Belongs to the peptidase C40 family.</text>
</comment>
<evidence type="ECO:0000259" key="6">
    <source>
        <dbReference type="PROSITE" id="PS51935"/>
    </source>
</evidence>
<dbReference type="InterPro" id="IPR027017">
    <property type="entry name" value="P60_peptidase_YkfC"/>
</dbReference>
<dbReference type="KEGG" id="psuw:WQ53_10560"/>
<dbReference type="OrthoDB" id="9808890at2"/>
<dbReference type="SUPFAM" id="SSF54001">
    <property type="entry name" value="Cysteine proteinases"/>
    <property type="match status" value="1"/>
</dbReference>
<feature type="domain" description="NlpC/P60" evidence="6">
    <location>
        <begin position="328"/>
        <end position="482"/>
    </location>
</feature>
<dbReference type="GO" id="GO:0006508">
    <property type="term" value="P:proteolysis"/>
    <property type="evidence" value="ECO:0007669"/>
    <property type="project" value="UniProtKB-KW"/>
</dbReference>
<keyword evidence="4" id="KW-0788">Thiol protease</keyword>
<evidence type="ECO:0000256" key="4">
    <source>
        <dbReference type="ARBA" id="ARBA00022807"/>
    </source>
</evidence>
<evidence type="ECO:0000256" key="5">
    <source>
        <dbReference type="SAM" id="SignalP"/>
    </source>
</evidence>
<dbReference type="Pfam" id="PF00877">
    <property type="entry name" value="NLPC_P60"/>
    <property type="match status" value="1"/>
</dbReference>
<proteinExistence type="inferred from homology"/>